<feature type="domain" description="HTH lysR-type" evidence="5">
    <location>
        <begin position="4"/>
        <end position="61"/>
    </location>
</feature>
<keyword evidence="2" id="KW-0805">Transcription regulation</keyword>
<evidence type="ECO:0000313" key="7">
    <source>
        <dbReference type="Proteomes" id="UP000253204"/>
    </source>
</evidence>
<evidence type="ECO:0000256" key="2">
    <source>
        <dbReference type="ARBA" id="ARBA00023015"/>
    </source>
</evidence>
<dbReference type="SUPFAM" id="SSF46785">
    <property type="entry name" value="Winged helix' DNA-binding domain"/>
    <property type="match status" value="1"/>
</dbReference>
<sequence>MAKLTYRQIEAFRAVMINGTTRGAAEILYVSQPAVSRLLTDFEETIGVKMFERRRRRLVPTPEARFFYEEVERAFVSLEKLSRAAEELREFHLGSLRIASMPAVSVEFLPALTDQFCQLHPGVSVTLQVRSTQQVVDLVASQHFDLGVISGIELNDPSIEASVLADSRLVCVLPSGHRLADHDVIRPRDLEGEIFVSLGSEQSIRHKIDSVFEREGVSRQLMIETQLGYAACAFVLAGSGVSLVDPITAWHYRRLGLIVKRFEPRVPYRYSMIFPKQRGQSGLTKSFLELLSNSLMELEKESAGLFERQLQPLVAGEGRV</sequence>
<dbReference type="InterPro" id="IPR036390">
    <property type="entry name" value="WH_DNA-bd_sf"/>
</dbReference>
<gene>
    <name evidence="6" type="ORF">DU506_08280</name>
</gene>
<keyword evidence="3" id="KW-0238">DNA-binding</keyword>
<dbReference type="InterPro" id="IPR037424">
    <property type="entry name" value="NocR_PBP2"/>
</dbReference>
<evidence type="ECO:0000256" key="1">
    <source>
        <dbReference type="ARBA" id="ARBA00009437"/>
    </source>
</evidence>
<dbReference type="Gene3D" id="1.10.10.10">
    <property type="entry name" value="Winged helix-like DNA-binding domain superfamily/Winged helix DNA-binding domain"/>
    <property type="match status" value="1"/>
</dbReference>
<evidence type="ECO:0000313" key="6">
    <source>
        <dbReference type="EMBL" id="RCV92392.1"/>
    </source>
</evidence>
<dbReference type="AlphaFoldDB" id="A0A368U8F1"/>
<protein>
    <submittedName>
        <fullName evidence="6">LysR family transcriptional regulator</fullName>
    </submittedName>
</protein>
<proteinExistence type="inferred from homology"/>
<dbReference type="PANTHER" id="PTHR30427:SF1">
    <property type="entry name" value="TRANSCRIPTIONAL ACTIVATOR PROTEIN LYSR"/>
    <property type="match status" value="1"/>
</dbReference>
<dbReference type="InterPro" id="IPR005119">
    <property type="entry name" value="LysR_subst-bd"/>
</dbReference>
<evidence type="ECO:0000259" key="5">
    <source>
        <dbReference type="PROSITE" id="PS50931"/>
    </source>
</evidence>
<organism evidence="6 7">
    <name type="scientific">Vreelandella rituensis</name>
    <dbReference type="NCBI Taxonomy" id="2282306"/>
    <lineage>
        <taxon>Bacteria</taxon>
        <taxon>Pseudomonadati</taxon>
        <taxon>Pseudomonadota</taxon>
        <taxon>Gammaproteobacteria</taxon>
        <taxon>Oceanospirillales</taxon>
        <taxon>Halomonadaceae</taxon>
        <taxon>Vreelandella</taxon>
    </lineage>
</organism>
<comment type="similarity">
    <text evidence="1">Belongs to the LysR transcriptional regulatory family.</text>
</comment>
<dbReference type="Proteomes" id="UP000253204">
    <property type="component" value="Unassembled WGS sequence"/>
</dbReference>
<dbReference type="GO" id="GO:0003700">
    <property type="term" value="F:DNA-binding transcription factor activity"/>
    <property type="evidence" value="ECO:0007669"/>
    <property type="project" value="InterPro"/>
</dbReference>
<dbReference type="InterPro" id="IPR036388">
    <property type="entry name" value="WH-like_DNA-bd_sf"/>
</dbReference>
<dbReference type="SUPFAM" id="SSF53850">
    <property type="entry name" value="Periplasmic binding protein-like II"/>
    <property type="match status" value="1"/>
</dbReference>
<dbReference type="EMBL" id="QPIJ01000014">
    <property type="protein sequence ID" value="RCV92392.1"/>
    <property type="molecule type" value="Genomic_DNA"/>
</dbReference>
<dbReference type="OrthoDB" id="6624490at2"/>
<dbReference type="Pfam" id="PF03466">
    <property type="entry name" value="LysR_substrate"/>
    <property type="match status" value="1"/>
</dbReference>
<name>A0A368U8F1_9GAMM</name>
<dbReference type="GO" id="GO:0010628">
    <property type="term" value="P:positive regulation of gene expression"/>
    <property type="evidence" value="ECO:0007669"/>
    <property type="project" value="TreeGrafter"/>
</dbReference>
<keyword evidence="4" id="KW-0804">Transcription</keyword>
<dbReference type="Pfam" id="PF00126">
    <property type="entry name" value="HTH_1"/>
    <property type="match status" value="1"/>
</dbReference>
<comment type="caution">
    <text evidence="6">The sequence shown here is derived from an EMBL/GenBank/DDBJ whole genome shotgun (WGS) entry which is preliminary data.</text>
</comment>
<dbReference type="RefSeq" id="WP_114486471.1">
    <property type="nucleotide sequence ID" value="NZ_CBCSHM010000011.1"/>
</dbReference>
<dbReference type="CDD" id="cd08415">
    <property type="entry name" value="PBP2_LysR_opines_like"/>
    <property type="match status" value="1"/>
</dbReference>
<dbReference type="GO" id="GO:0043565">
    <property type="term" value="F:sequence-specific DNA binding"/>
    <property type="evidence" value="ECO:0007669"/>
    <property type="project" value="TreeGrafter"/>
</dbReference>
<dbReference type="Gene3D" id="3.40.190.290">
    <property type="match status" value="1"/>
</dbReference>
<reference evidence="6 7" key="1">
    <citation type="submission" date="2018-07" db="EMBL/GenBank/DDBJ databases">
        <title>Halomonas rutogse sp. nov., isolated from Lake TangqianCo on Tibetan Plateau.</title>
        <authorList>
            <person name="Lu H."/>
            <person name="Xing P."/>
            <person name="Wu Q."/>
        </authorList>
    </citation>
    <scope>NUCLEOTIDE SEQUENCE [LARGE SCALE GENOMIC DNA]</scope>
    <source>
        <strain evidence="6 7">TQ8S</strain>
    </source>
</reference>
<dbReference type="PANTHER" id="PTHR30427">
    <property type="entry name" value="TRANSCRIPTIONAL ACTIVATOR PROTEIN LYSR"/>
    <property type="match status" value="1"/>
</dbReference>
<accession>A0A368U8F1</accession>
<evidence type="ECO:0000256" key="4">
    <source>
        <dbReference type="ARBA" id="ARBA00023163"/>
    </source>
</evidence>
<dbReference type="InterPro" id="IPR000847">
    <property type="entry name" value="LysR_HTH_N"/>
</dbReference>
<dbReference type="PROSITE" id="PS50931">
    <property type="entry name" value="HTH_LYSR"/>
    <property type="match status" value="1"/>
</dbReference>
<evidence type="ECO:0000256" key="3">
    <source>
        <dbReference type="ARBA" id="ARBA00023125"/>
    </source>
</evidence>
<keyword evidence="7" id="KW-1185">Reference proteome</keyword>